<dbReference type="Proteomes" id="UP000593880">
    <property type="component" value="Chromosome"/>
</dbReference>
<name>A0ABX6UCH1_9BRAD</name>
<comment type="pathway">
    <text evidence="1 9">Cell wall biogenesis; peptidoglycan biosynthesis.</text>
</comment>
<evidence type="ECO:0000256" key="8">
    <source>
        <dbReference type="ARBA" id="ARBA00023316"/>
    </source>
</evidence>
<feature type="chain" id="PRO_5045973000" evidence="11">
    <location>
        <begin position="26"/>
        <end position="402"/>
    </location>
</feature>
<feature type="domain" description="L,D-TPase catalytic" evidence="12">
    <location>
        <begin position="223"/>
        <end position="352"/>
    </location>
</feature>
<comment type="similarity">
    <text evidence="2">Belongs to the YkuD family.</text>
</comment>
<gene>
    <name evidence="13" type="ORF">XH86_09755</name>
</gene>
<dbReference type="Pfam" id="PF03734">
    <property type="entry name" value="YkuD"/>
    <property type="match status" value="1"/>
</dbReference>
<evidence type="ECO:0000256" key="10">
    <source>
        <dbReference type="SAM" id="MobiDB-lite"/>
    </source>
</evidence>
<feature type="active site" description="Nucleophile" evidence="9">
    <location>
        <position position="328"/>
    </location>
</feature>
<dbReference type="EMBL" id="CP030057">
    <property type="protein sequence ID" value="QOZ58992.1"/>
    <property type="molecule type" value="Genomic_DNA"/>
</dbReference>
<evidence type="ECO:0000256" key="2">
    <source>
        <dbReference type="ARBA" id="ARBA00005992"/>
    </source>
</evidence>
<keyword evidence="11" id="KW-0732">Signal</keyword>
<feature type="region of interest" description="Disordered" evidence="10">
    <location>
        <begin position="354"/>
        <end position="402"/>
    </location>
</feature>
<sequence>MMIKHFLTICAAATVAAAGTSLVQAQSYPVQQAPSYGAPAEYRPGDRTPNFDALEDDDDAAPQAALPPPGPNGPITSPDDPRYGRPAGGPPVYSAAPPQGPVMSPDDPRYGRPAGAPPVYSAAPPQGPVMSPDDPRYGRPAAPPPVIYADRPGQAPANDGMRPPEAVSGPAATGAVSPQPGAGGRPMSVASLPPEEQPDAAPAQLSPNLRRQEVAFQTKEPAGTIVVDTPNTYLYYVLGNGRAIRYGVRVGRDGFTWTGVQKITRKAEWPDWHPPAEMIERQPYLPRFMAGGEGNPLGARAMYLGSTVYRIHGTNQPSTIGKFVSSGCIGMLNEDVSDLFDRVKVGTRVVVLPGGPAPGTATASAAPTPGAAGPAPMAAQAGPVPGTQPTVVPPLPAPVTVR</sequence>
<evidence type="ECO:0000313" key="14">
    <source>
        <dbReference type="Proteomes" id="UP000593880"/>
    </source>
</evidence>
<proteinExistence type="inferred from homology"/>
<reference evidence="13 14" key="1">
    <citation type="submission" date="2018-06" db="EMBL/GenBank/DDBJ databases">
        <title>Comparative genomics of rhizobia nodulating Arachis hypogaea in China.</title>
        <authorList>
            <person name="Li Y."/>
        </authorList>
    </citation>
    <scope>NUCLEOTIDE SEQUENCE [LARGE SCALE GENOMIC DNA]</scope>
    <source>
        <strain evidence="13 14">CCBAU 51658</strain>
    </source>
</reference>
<dbReference type="InterPro" id="IPR050979">
    <property type="entry name" value="LD-transpeptidase"/>
</dbReference>
<evidence type="ECO:0000259" key="12">
    <source>
        <dbReference type="PROSITE" id="PS52029"/>
    </source>
</evidence>
<feature type="region of interest" description="Disordered" evidence="10">
    <location>
        <begin position="34"/>
        <end position="205"/>
    </location>
</feature>
<keyword evidence="4" id="KW-0808">Transferase</keyword>
<evidence type="ECO:0000313" key="13">
    <source>
        <dbReference type="EMBL" id="QOZ58992.1"/>
    </source>
</evidence>
<evidence type="ECO:0000256" key="11">
    <source>
        <dbReference type="SAM" id="SignalP"/>
    </source>
</evidence>
<feature type="compositionally biased region" description="Low complexity" evidence="10">
    <location>
        <begin position="358"/>
        <end position="390"/>
    </location>
</feature>
<keyword evidence="8 9" id="KW-0961">Cell wall biogenesis/degradation</keyword>
<feature type="compositionally biased region" description="Pro residues" evidence="10">
    <location>
        <begin position="391"/>
        <end position="402"/>
    </location>
</feature>
<feature type="signal peptide" evidence="11">
    <location>
        <begin position="1"/>
        <end position="25"/>
    </location>
</feature>
<dbReference type="PROSITE" id="PS52029">
    <property type="entry name" value="LD_TPASE"/>
    <property type="match status" value="1"/>
</dbReference>
<dbReference type="InterPro" id="IPR005490">
    <property type="entry name" value="LD_TPept_cat_dom"/>
</dbReference>
<evidence type="ECO:0000256" key="4">
    <source>
        <dbReference type="ARBA" id="ARBA00022679"/>
    </source>
</evidence>
<keyword evidence="3" id="KW-0328">Glycosyltransferase</keyword>
<dbReference type="PANTHER" id="PTHR30582:SF24">
    <property type="entry name" value="L,D-TRANSPEPTIDASE ERFK_SRFK-RELATED"/>
    <property type="match status" value="1"/>
</dbReference>
<keyword evidence="14" id="KW-1185">Reference proteome</keyword>
<organism evidence="13 14">
    <name type="scientific">Bradyrhizobium guangdongense</name>
    <dbReference type="NCBI Taxonomy" id="1325090"/>
    <lineage>
        <taxon>Bacteria</taxon>
        <taxon>Pseudomonadati</taxon>
        <taxon>Pseudomonadota</taxon>
        <taxon>Alphaproteobacteria</taxon>
        <taxon>Hyphomicrobiales</taxon>
        <taxon>Nitrobacteraceae</taxon>
        <taxon>Bradyrhizobium</taxon>
    </lineage>
</organism>
<keyword evidence="7 9" id="KW-0573">Peptidoglycan synthesis</keyword>
<dbReference type="SUPFAM" id="SSF141523">
    <property type="entry name" value="L,D-transpeptidase catalytic domain-like"/>
    <property type="match status" value="1"/>
</dbReference>
<evidence type="ECO:0000256" key="7">
    <source>
        <dbReference type="ARBA" id="ARBA00022984"/>
    </source>
</evidence>
<evidence type="ECO:0000256" key="1">
    <source>
        <dbReference type="ARBA" id="ARBA00004752"/>
    </source>
</evidence>
<evidence type="ECO:0000256" key="5">
    <source>
        <dbReference type="ARBA" id="ARBA00022801"/>
    </source>
</evidence>
<dbReference type="InterPro" id="IPR038063">
    <property type="entry name" value="Transpep_catalytic_dom"/>
</dbReference>
<protein>
    <submittedName>
        <fullName evidence="13">L,D-transpeptidase</fullName>
    </submittedName>
</protein>
<evidence type="ECO:0000256" key="3">
    <source>
        <dbReference type="ARBA" id="ARBA00022676"/>
    </source>
</evidence>
<keyword evidence="6 9" id="KW-0133">Cell shape</keyword>
<evidence type="ECO:0000256" key="9">
    <source>
        <dbReference type="PROSITE-ProRule" id="PRU01373"/>
    </source>
</evidence>
<evidence type="ECO:0000256" key="6">
    <source>
        <dbReference type="ARBA" id="ARBA00022960"/>
    </source>
</evidence>
<dbReference type="Gene3D" id="2.40.440.10">
    <property type="entry name" value="L,D-transpeptidase catalytic domain-like"/>
    <property type="match status" value="1"/>
</dbReference>
<dbReference type="CDD" id="cd16913">
    <property type="entry name" value="YkuD_like"/>
    <property type="match status" value="1"/>
</dbReference>
<feature type="active site" description="Proton donor/acceptor" evidence="9">
    <location>
        <position position="312"/>
    </location>
</feature>
<keyword evidence="5" id="KW-0378">Hydrolase</keyword>
<dbReference type="PANTHER" id="PTHR30582">
    <property type="entry name" value="L,D-TRANSPEPTIDASE"/>
    <property type="match status" value="1"/>
</dbReference>
<accession>A0ABX6UCH1</accession>